<keyword evidence="6 11" id="KW-0732">Signal</keyword>
<comment type="caution">
    <text evidence="13">The sequence shown here is derived from an EMBL/GenBank/DDBJ whole genome shotgun (WGS) entry which is preliminary data.</text>
</comment>
<protein>
    <submittedName>
        <fullName evidence="13">Porin</fullName>
    </submittedName>
</protein>
<feature type="domain" description="Porin" evidence="12">
    <location>
        <begin position="24"/>
        <end position="348"/>
    </location>
</feature>
<dbReference type="InterPro" id="IPR050298">
    <property type="entry name" value="Gram-neg_bact_OMP"/>
</dbReference>
<reference evidence="13" key="1">
    <citation type="journal article" date="2014" name="Int. J. Syst. Evol. Microbiol.">
        <title>Complete genome sequence of Corynebacterium casei LMG S-19264T (=DSM 44701T), isolated from a smear-ripened cheese.</title>
        <authorList>
            <consortium name="US DOE Joint Genome Institute (JGI-PGF)"/>
            <person name="Walter F."/>
            <person name="Albersmeier A."/>
            <person name="Kalinowski J."/>
            <person name="Ruckert C."/>
        </authorList>
    </citation>
    <scope>NUCLEOTIDE SEQUENCE</scope>
    <source>
        <strain evidence="13">KCTC 32501</strain>
    </source>
</reference>
<organism evidence="13 14">
    <name type="scientific">Formosimonas limnophila</name>
    <dbReference type="NCBI Taxonomy" id="1384487"/>
    <lineage>
        <taxon>Bacteria</taxon>
        <taxon>Pseudomonadati</taxon>
        <taxon>Pseudomonadota</taxon>
        <taxon>Betaproteobacteria</taxon>
        <taxon>Burkholderiales</taxon>
        <taxon>Burkholderiaceae</taxon>
        <taxon>Formosimonas</taxon>
    </lineage>
</organism>
<dbReference type="CDD" id="cd00342">
    <property type="entry name" value="gram_neg_porins"/>
    <property type="match status" value="1"/>
</dbReference>
<evidence type="ECO:0000256" key="6">
    <source>
        <dbReference type="ARBA" id="ARBA00022729"/>
    </source>
</evidence>
<dbReference type="AlphaFoldDB" id="A0A8J3G0F9"/>
<dbReference type="Proteomes" id="UP000614287">
    <property type="component" value="Unassembled WGS sequence"/>
</dbReference>
<evidence type="ECO:0000256" key="3">
    <source>
        <dbReference type="ARBA" id="ARBA00022448"/>
    </source>
</evidence>
<dbReference type="Gene3D" id="2.40.160.10">
    <property type="entry name" value="Porin"/>
    <property type="match status" value="1"/>
</dbReference>
<evidence type="ECO:0000256" key="10">
    <source>
        <dbReference type="ARBA" id="ARBA00023237"/>
    </source>
</evidence>
<keyword evidence="14" id="KW-1185">Reference proteome</keyword>
<dbReference type="GO" id="GO:0046930">
    <property type="term" value="C:pore complex"/>
    <property type="evidence" value="ECO:0007669"/>
    <property type="project" value="UniProtKB-KW"/>
</dbReference>
<dbReference type="InterPro" id="IPR023614">
    <property type="entry name" value="Porin_dom_sf"/>
</dbReference>
<keyword evidence="8" id="KW-0626">Porin</keyword>
<reference evidence="13" key="2">
    <citation type="submission" date="2020-09" db="EMBL/GenBank/DDBJ databases">
        <authorList>
            <person name="Sun Q."/>
            <person name="Kim S."/>
        </authorList>
    </citation>
    <scope>NUCLEOTIDE SEQUENCE</scope>
    <source>
        <strain evidence="13">KCTC 32501</strain>
    </source>
</reference>
<dbReference type="InterPro" id="IPR033900">
    <property type="entry name" value="Gram_neg_porin_domain"/>
</dbReference>
<proteinExistence type="predicted"/>
<dbReference type="PANTHER" id="PTHR34501:SF9">
    <property type="entry name" value="MAJOR OUTER MEMBRANE PROTEIN P.IA"/>
    <property type="match status" value="1"/>
</dbReference>
<comment type="subunit">
    <text evidence="2">Homotrimer.</text>
</comment>
<name>A0A8J3G0F9_9BURK</name>
<dbReference type="PANTHER" id="PTHR34501">
    <property type="entry name" value="PROTEIN YDDL-RELATED"/>
    <property type="match status" value="1"/>
</dbReference>
<evidence type="ECO:0000256" key="2">
    <source>
        <dbReference type="ARBA" id="ARBA00011233"/>
    </source>
</evidence>
<keyword evidence="9" id="KW-0472">Membrane</keyword>
<dbReference type="GO" id="GO:0006811">
    <property type="term" value="P:monoatomic ion transport"/>
    <property type="evidence" value="ECO:0007669"/>
    <property type="project" value="UniProtKB-KW"/>
</dbReference>
<comment type="subcellular location">
    <subcellularLocation>
        <location evidence="1">Cell outer membrane</location>
        <topology evidence="1">Multi-pass membrane protein</topology>
    </subcellularLocation>
</comment>
<evidence type="ECO:0000256" key="11">
    <source>
        <dbReference type="SAM" id="SignalP"/>
    </source>
</evidence>
<feature type="chain" id="PRO_5035231727" evidence="11">
    <location>
        <begin position="38"/>
        <end position="371"/>
    </location>
</feature>
<evidence type="ECO:0000256" key="9">
    <source>
        <dbReference type="ARBA" id="ARBA00023136"/>
    </source>
</evidence>
<dbReference type="Pfam" id="PF13609">
    <property type="entry name" value="Porin_4"/>
    <property type="match status" value="1"/>
</dbReference>
<keyword evidence="3" id="KW-0813">Transport</keyword>
<evidence type="ECO:0000313" key="13">
    <source>
        <dbReference type="EMBL" id="GHA73467.1"/>
    </source>
</evidence>
<evidence type="ECO:0000256" key="8">
    <source>
        <dbReference type="ARBA" id="ARBA00023114"/>
    </source>
</evidence>
<evidence type="ECO:0000256" key="4">
    <source>
        <dbReference type="ARBA" id="ARBA00022452"/>
    </source>
</evidence>
<evidence type="ECO:0000256" key="5">
    <source>
        <dbReference type="ARBA" id="ARBA00022692"/>
    </source>
</evidence>
<evidence type="ECO:0000259" key="12">
    <source>
        <dbReference type="Pfam" id="PF13609"/>
    </source>
</evidence>
<dbReference type="GO" id="GO:0015288">
    <property type="term" value="F:porin activity"/>
    <property type="evidence" value="ECO:0007669"/>
    <property type="project" value="UniProtKB-KW"/>
</dbReference>
<keyword evidence="5" id="KW-0812">Transmembrane</keyword>
<evidence type="ECO:0000313" key="14">
    <source>
        <dbReference type="Proteomes" id="UP000614287"/>
    </source>
</evidence>
<evidence type="ECO:0000256" key="1">
    <source>
        <dbReference type="ARBA" id="ARBA00004571"/>
    </source>
</evidence>
<feature type="signal peptide" evidence="11">
    <location>
        <begin position="1"/>
        <end position="37"/>
    </location>
</feature>
<gene>
    <name evidence="13" type="ORF">GCM10009007_13060</name>
</gene>
<keyword evidence="10" id="KW-0998">Cell outer membrane</keyword>
<evidence type="ECO:0000256" key="7">
    <source>
        <dbReference type="ARBA" id="ARBA00023065"/>
    </source>
</evidence>
<sequence length="371" mass="40424">MVKLVVWQMFNLSGDKQMKKSLVALAVLGSFAGAASAANSVTLYGRVDVGYQKFSHEFDNDGFNQSGNGETRLGIKGEEDLGNGLAATFQLEGRFDGDTGSKTEKDDGSQLAFFDRESTVGLKGSFGHVRFGRSVAAMDKALDRYVVGERVATLWDPYASSTRHSNTMFYDFASGGFDGGFHVSTKGGAVGDTTEGKDGEKIGYGVFAGYTVAGFTVSAAYQADKAQFARPNLTQNISAIGEFAADKEWGVGMSYQYNPVKFSVTYAEAKSRQQNSSYKAKLKTWTTALSADVTANDNVYVKYMEKRFSDNYSASLQKEKGRYFGLGYSHALSKRTSVYADVGRYDVKQTVGRATYKNDGTAFDIALRHNF</sequence>
<keyword evidence="7" id="KW-0406">Ion transport</keyword>
<dbReference type="EMBL" id="BMZG01000006">
    <property type="protein sequence ID" value="GHA73467.1"/>
    <property type="molecule type" value="Genomic_DNA"/>
</dbReference>
<keyword evidence="4" id="KW-1134">Transmembrane beta strand</keyword>
<dbReference type="SUPFAM" id="SSF56935">
    <property type="entry name" value="Porins"/>
    <property type="match status" value="1"/>
</dbReference>
<dbReference type="GO" id="GO:0009279">
    <property type="term" value="C:cell outer membrane"/>
    <property type="evidence" value="ECO:0007669"/>
    <property type="project" value="UniProtKB-SubCell"/>
</dbReference>
<accession>A0A8J3G0F9</accession>